<accession>A0A7W3XZ45</accession>
<evidence type="ECO:0000313" key="3">
    <source>
        <dbReference type="EMBL" id="MBB0232880.1"/>
    </source>
</evidence>
<evidence type="ECO:0000256" key="1">
    <source>
        <dbReference type="SAM" id="MobiDB-lite"/>
    </source>
</evidence>
<evidence type="ECO:0000313" key="4">
    <source>
        <dbReference type="Proteomes" id="UP000530234"/>
    </source>
</evidence>
<feature type="compositionally biased region" description="Basic and acidic residues" evidence="1">
    <location>
        <begin position="1"/>
        <end position="17"/>
    </location>
</feature>
<keyword evidence="2" id="KW-1133">Transmembrane helix</keyword>
<name>A0A7W3XZ45_9ACTN</name>
<gene>
    <name evidence="3" type="ORF">FOE67_26165</name>
</gene>
<feature type="transmembrane region" description="Helical" evidence="2">
    <location>
        <begin position="112"/>
        <end position="145"/>
    </location>
</feature>
<feature type="transmembrane region" description="Helical" evidence="2">
    <location>
        <begin position="45"/>
        <end position="62"/>
    </location>
</feature>
<dbReference type="Proteomes" id="UP000530234">
    <property type="component" value="Unassembled WGS sequence"/>
</dbReference>
<feature type="region of interest" description="Disordered" evidence="1">
    <location>
        <begin position="1"/>
        <end position="36"/>
    </location>
</feature>
<keyword evidence="4" id="KW-1185">Reference proteome</keyword>
<organism evidence="3 4">
    <name type="scientific">Streptomyces calidiresistens</name>
    <dbReference type="NCBI Taxonomy" id="1485586"/>
    <lineage>
        <taxon>Bacteria</taxon>
        <taxon>Bacillati</taxon>
        <taxon>Actinomycetota</taxon>
        <taxon>Actinomycetes</taxon>
        <taxon>Kitasatosporales</taxon>
        <taxon>Streptomycetaceae</taxon>
        <taxon>Streptomyces</taxon>
    </lineage>
</organism>
<comment type="caution">
    <text evidence="3">The sequence shown here is derived from an EMBL/GenBank/DDBJ whole genome shotgun (WGS) entry which is preliminary data.</text>
</comment>
<dbReference type="EMBL" id="VKHS01001257">
    <property type="protein sequence ID" value="MBB0232880.1"/>
    <property type="molecule type" value="Genomic_DNA"/>
</dbReference>
<dbReference type="AlphaFoldDB" id="A0A7W3XZ45"/>
<proteinExistence type="predicted"/>
<evidence type="ECO:0000256" key="2">
    <source>
        <dbReference type="SAM" id="Phobius"/>
    </source>
</evidence>
<protein>
    <recommendedName>
        <fullName evidence="5">DoxX family membrane protein</fullName>
    </recommendedName>
</protein>
<sequence length="210" mass="22248">MPVHERTGRSTDSRHPESPASAASRHKATDPETEGGFGASQAGRLLAALRITTGLIFLWAFLDKMFALGWSTPSGRGWIEGGSPTAGFLGSVSAGPFAPVFNSWAGATWTDWLFMAGLLGLGLALVLGVALWPIAIAGALMLGFMWAAVWPPARILGDGSPSGSTNPLVDYHVVYAAVLFVLASTRAGDTWGLGRVWARVAPVDRYPWIR</sequence>
<keyword evidence="2" id="KW-0812">Transmembrane</keyword>
<keyword evidence="2" id="KW-0472">Membrane</keyword>
<reference evidence="4" key="1">
    <citation type="submission" date="2019-10" db="EMBL/GenBank/DDBJ databases">
        <title>Streptomyces sp. nov., a novel actinobacterium isolated from alkaline environment.</title>
        <authorList>
            <person name="Golinska P."/>
        </authorList>
    </citation>
    <scope>NUCLEOTIDE SEQUENCE [LARGE SCALE GENOMIC DNA]</scope>
    <source>
        <strain evidence="4">DSM 42108</strain>
    </source>
</reference>
<evidence type="ECO:0008006" key="5">
    <source>
        <dbReference type="Google" id="ProtNLM"/>
    </source>
</evidence>